<dbReference type="InterPro" id="IPR036612">
    <property type="entry name" value="KH_dom_type_1_sf"/>
</dbReference>
<dbReference type="InterPro" id="IPR004087">
    <property type="entry name" value="KH_dom"/>
</dbReference>
<dbReference type="HAMAP" id="MF_00335">
    <property type="entry name" value="RNase_Y"/>
    <property type="match status" value="1"/>
</dbReference>
<dbReference type="InterPro" id="IPR004088">
    <property type="entry name" value="KH_dom_type_1"/>
</dbReference>
<gene>
    <name evidence="8" type="ORF">GBAR_LOCUS25356</name>
</gene>
<dbReference type="Gene3D" id="6.10.280.220">
    <property type="match status" value="1"/>
</dbReference>
<organism evidence="8 9">
    <name type="scientific">Geodia barretti</name>
    <name type="common">Barrett's horny sponge</name>
    <dbReference type="NCBI Taxonomy" id="519541"/>
    <lineage>
        <taxon>Eukaryota</taxon>
        <taxon>Metazoa</taxon>
        <taxon>Porifera</taxon>
        <taxon>Demospongiae</taxon>
        <taxon>Heteroscleromorpha</taxon>
        <taxon>Tetractinellida</taxon>
        <taxon>Astrophorina</taxon>
        <taxon>Geodiidae</taxon>
        <taxon>Geodia</taxon>
    </lineage>
</organism>
<comment type="caution">
    <text evidence="8">The sequence shown here is derived from an EMBL/GenBank/DDBJ whole genome shotgun (WGS) entry which is preliminary data.</text>
</comment>
<name>A0AA35TF95_GEOBA</name>
<dbReference type="GO" id="GO:0016787">
    <property type="term" value="F:hydrolase activity"/>
    <property type="evidence" value="ECO:0007669"/>
    <property type="project" value="UniProtKB-KW"/>
</dbReference>
<dbReference type="AlphaFoldDB" id="A0AA35TF95"/>
<dbReference type="PROSITE" id="PS51831">
    <property type="entry name" value="HD"/>
    <property type="match status" value="1"/>
</dbReference>
<dbReference type="GO" id="GO:0004519">
    <property type="term" value="F:endonuclease activity"/>
    <property type="evidence" value="ECO:0007669"/>
    <property type="project" value="UniProtKB-KW"/>
</dbReference>
<evidence type="ECO:0000313" key="9">
    <source>
        <dbReference type="Proteomes" id="UP001174909"/>
    </source>
</evidence>
<dbReference type="SUPFAM" id="SSF54791">
    <property type="entry name" value="Eukaryotic type KH-domain (KH-domain type I)"/>
    <property type="match status" value="1"/>
</dbReference>
<dbReference type="SUPFAM" id="SSF109604">
    <property type="entry name" value="HD-domain/PDEase-like"/>
    <property type="match status" value="1"/>
</dbReference>
<feature type="domain" description="HD" evidence="7">
    <location>
        <begin position="312"/>
        <end position="405"/>
    </location>
</feature>
<dbReference type="InterPro" id="IPR017705">
    <property type="entry name" value="Ribonuclease_Y"/>
</dbReference>
<evidence type="ECO:0000256" key="1">
    <source>
        <dbReference type="ARBA" id="ARBA00022722"/>
    </source>
</evidence>
<dbReference type="Proteomes" id="UP001174909">
    <property type="component" value="Unassembled WGS sequence"/>
</dbReference>
<dbReference type="InterPro" id="IPR003607">
    <property type="entry name" value="HD/PDEase_dom"/>
</dbReference>
<dbReference type="InterPro" id="IPR006674">
    <property type="entry name" value="HD_domain"/>
</dbReference>
<dbReference type="SMART" id="SM00322">
    <property type="entry name" value="KH"/>
    <property type="match status" value="1"/>
</dbReference>
<dbReference type="InterPro" id="IPR006675">
    <property type="entry name" value="HDIG_dom"/>
</dbReference>
<proteinExistence type="inferred from homology"/>
<sequence length="513" mass="57125">MWGAIMRLLRSGPDPRIEAKLEAERILQQAGEQADREARKRQEEAREQAQAERDQILADVRGARDDLQRAVDRLDRREATLDDRIRSLDDRDSKLNRDGQRLQQRGAALDQREAEHDQRLEEVSNLTRDEARTVLFARVELEISDEAGRLVREAEQKAKGEAETRARKIIATAIQRVASEVTTESTVSVVQIPSDEMKGRIIGREGRNIRALEAALGCDLIIDDTPDVVTVSGFDPVRREVGRLSLSRLVADGRIHPTRIEETVAKAQRDVDRIIRESGDEAAIEAHCSGLPREMLDIFGRLRFRTSYGQNQLRHAVETAHIGAMIAQEIHADVEVTRRGSLLHDVGKAIDHDVEGTHAIIGGDLARRFKLSEDIAHCIEAHHDEVEIRSVEAIIVQMADAISGGRPGARRESAERYIERLRALEDIATSFDGVGQAYAIQAGREVRVVVDPREIDDLGAMRLARDISSRSRNRCNTRARSASPSCARPAPPSTRARSPGARRPHGAARPAHA</sequence>
<reference evidence="8" key="1">
    <citation type="submission" date="2023-03" db="EMBL/GenBank/DDBJ databases">
        <authorList>
            <person name="Steffen K."/>
            <person name="Cardenas P."/>
        </authorList>
    </citation>
    <scope>NUCLEOTIDE SEQUENCE</scope>
</reference>
<protein>
    <submittedName>
        <fullName evidence="8">Ribonuclease Y</fullName>
    </submittedName>
</protein>
<dbReference type="PANTHER" id="PTHR12826">
    <property type="entry name" value="RIBONUCLEASE Y"/>
    <property type="match status" value="1"/>
</dbReference>
<feature type="region of interest" description="Disordered" evidence="6">
    <location>
        <begin position="91"/>
        <end position="116"/>
    </location>
</feature>
<keyword evidence="1" id="KW-0540">Nuclease</keyword>
<dbReference type="GO" id="GO:0006402">
    <property type="term" value="P:mRNA catabolic process"/>
    <property type="evidence" value="ECO:0007669"/>
    <property type="project" value="InterPro"/>
</dbReference>
<dbReference type="CDD" id="cd22431">
    <property type="entry name" value="KH-I_RNaseY"/>
    <property type="match status" value="1"/>
</dbReference>
<feature type="compositionally biased region" description="Low complexity" evidence="6">
    <location>
        <begin position="478"/>
        <end position="499"/>
    </location>
</feature>
<evidence type="ECO:0000256" key="3">
    <source>
        <dbReference type="ARBA" id="ARBA00022801"/>
    </source>
</evidence>
<dbReference type="PANTHER" id="PTHR12826:SF15">
    <property type="entry name" value="RIBONUCLEASE Y"/>
    <property type="match status" value="1"/>
</dbReference>
<keyword evidence="3" id="KW-0378">Hydrolase</keyword>
<dbReference type="NCBIfam" id="TIGR00277">
    <property type="entry name" value="HDIG"/>
    <property type="match status" value="1"/>
</dbReference>
<feature type="region of interest" description="Disordered" evidence="6">
    <location>
        <begin position="28"/>
        <end position="54"/>
    </location>
</feature>
<dbReference type="Gene3D" id="1.10.3210.10">
    <property type="entry name" value="Hypothetical protein af1432"/>
    <property type="match status" value="1"/>
</dbReference>
<keyword evidence="9" id="KW-1185">Reference proteome</keyword>
<keyword evidence="4 5" id="KW-0694">RNA-binding</keyword>
<feature type="region of interest" description="Disordered" evidence="6">
    <location>
        <begin position="470"/>
        <end position="513"/>
    </location>
</feature>
<dbReference type="SMART" id="SM00471">
    <property type="entry name" value="HDc"/>
    <property type="match status" value="1"/>
</dbReference>
<dbReference type="NCBIfam" id="TIGR03319">
    <property type="entry name" value="RNase_Y"/>
    <property type="match status" value="1"/>
</dbReference>
<feature type="compositionally biased region" description="Basic and acidic residues" evidence="6">
    <location>
        <begin position="33"/>
        <end position="54"/>
    </location>
</feature>
<dbReference type="GO" id="GO:0003723">
    <property type="term" value="F:RNA binding"/>
    <property type="evidence" value="ECO:0007669"/>
    <property type="project" value="UniProtKB-UniRule"/>
</dbReference>
<evidence type="ECO:0000313" key="8">
    <source>
        <dbReference type="EMBL" id="CAI8045861.1"/>
    </source>
</evidence>
<accession>A0AA35TF95</accession>
<dbReference type="EMBL" id="CASHTH010003508">
    <property type="protein sequence ID" value="CAI8045861.1"/>
    <property type="molecule type" value="Genomic_DNA"/>
</dbReference>
<dbReference type="Gene3D" id="3.30.1370.10">
    <property type="entry name" value="K Homology domain, type 1"/>
    <property type="match status" value="1"/>
</dbReference>
<dbReference type="PROSITE" id="PS50084">
    <property type="entry name" value="KH_TYPE_1"/>
    <property type="match status" value="1"/>
</dbReference>
<dbReference type="Pfam" id="PF12072">
    <property type="entry name" value="RNase_Y_N"/>
    <property type="match status" value="1"/>
</dbReference>
<dbReference type="Pfam" id="PF00013">
    <property type="entry name" value="KH_1"/>
    <property type="match status" value="1"/>
</dbReference>
<evidence type="ECO:0000256" key="5">
    <source>
        <dbReference type="PROSITE-ProRule" id="PRU00117"/>
    </source>
</evidence>
<evidence type="ECO:0000256" key="2">
    <source>
        <dbReference type="ARBA" id="ARBA00022759"/>
    </source>
</evidence>
<dbReference type="GO" id="GO:0016020">
    <property type="term" value="C:membrane"/>
    <property type="evidence" value="ECO:0007669"/>
    <property type="project" value="InterPro"/>
</dbReference>
<evidence type="ECO:0000259" key="7">
    <source>
        <dbReference type="PROSITE" id="PS51831"/>
    </source>
</evidence>
<keyword evidence="2" id="KW-0255">Endonuclease</keyword>
<dbReference type="CDD" id="cd00077">
    <property type="entry name" value="HDc"/>
    <property type="match status" value="1"/>
</dbReference>
<dbReference type="InterPro" id="IPR022711">
    <property type="entry name" value="RNase_Y_N"/>
</dbReference>
<feature type="compositionally biased region" description="Basic and acidic residues" evidence="6">
    <location>
        <begin position="91"/>
        <end position="100"/>
    </location>
</feature>
<dbReference type="Pfam" id="PF01966">
    <property type="entry name" value="HD"/>
    <property type="match status" value="1"/>
</dbReference>
<feature type="compositionally biased region" description="Basic residues" evidence="6">
    <location>
        <begin position="500"/>
        <end position="513"/>
    </location>
</feature>
<evidence type="ECO:0000256" key="6">
    <source>
        <dbReference type="SAM" id="MobiDB-lite"/>
    </source>
</evidence>
<evidence type="ECO:0000256" key="4">
    <source>
        <dbReference type="ARBA" id="ARBA00022884"/>
    </source>
</evidence>